<dbReference type="AlphaFoldDB" id="A0A1G5ITC0"/>
<organism evidence="4 5">
    <name type="scientific">Paracoccus tibetensis</name>
    <dbReference type="NCBI Taxonomy" id="336292"/>
    <lineage>
        <taxon>Bacteria</taxon>
        <taxon>Pseudomonadati</taxon>
        <taxon>Pseudomonadota</taxon>
        <taxon>Alphaproteobacteria</taxon>
        <taxon>Rhodobacterales</taxon>
        <taxon>Paracoccaceae</taxon>
        <taxon>Paracoccus</taxon>
    </lineage>
</organism>
<dbReference type="STRING" id="336292.SAMN05660710_02778"/>
<accession>A0A1G5ITC0</accession>
<proteinExistence type="inferred from homology"/>
<dbReference type="Pfam" id="PF00445">
    <property type="entry name" value="Ribonuclease_T2"/>
    <property type="match status" value="1"/>
</dbReference>
<keyword evidence="5" id="KW-1185">Reference proteome</keyword>
<name>A0A1G5ITC0_9RHOB</name>
<dbReference type="PROSITE" id="PS00530">
    <property type="entry name" value="RNASE_T2_1"/>
    <property type="match status" value="1"/>
</dbReference>
<dbReference type="SUPFAM" id="SSF55895">
    <property type="entry name" value="Ribonuclease Rh-like"/>
    <property type="match status" value="1"/>
</dbReference>
<comment type="similarity">
    <text evidence="1 2">Belongs to the RNase T2 family.</text>
</comment>
<dbReference type="PROSITE" id="PS00531">
    <property type="entry name" value="RNASE_T2_2"/>
    <property type="match status" value="1"/>
</dbReference>
<sequence length="211" mass="22615">MSLLRALILAAALPAAALGQDIAGRFDYYILALSWQPEWCRQTGAARSAPECAAGTGRGFTVHGLWPQHEKGWPEFCETAERDPSRRQNAAMGDIMGSAGLAAHQWRKHGRCTGLSAESYFAATRAAADAVVIPPVLAAPGAPLRLPPQEIEAAFLAANSALSADGVSIRCRDKALTEVRICLTRDLEPRDCAPDARRDCRDGALEIAPLR</sequence>
<dbReference type="GO" id="GO:0003723">
    <property type="term" value="F:RNA binding"/>
    <property type="evidence" value="ECO:0007669"/>
    <property type="project" value="InterPro"/>
</dbReference>
<dbReference type="PANTHER" id="PTHR11240">
    <property type="entry name" value="RIBONUCLEASE T2"/>
    <property type="match status" value="1"/>
</dbReference>
<keyword evidence="3" id="KW-0732">Signal</keyword>
<dbReference type="InterPro" id="IPR036430">
    <property type="entry name" value="RNase_T2-like_sf"/>
</dbReference>
<dbReference type="PANTHER" id="PTHR11240:SF22">
    <property type="entry name" value="RIBONUCLEASE T2"/>
    <property type="match status" value="1"/>
</dbReference>
<feature type="signal peptide" evidence="3">
    <location>
        <begin position="1"/>
        <end position="17"/>
    </location>
</feature>
<dbReference type="InterPro" id="IPR039378">
    <property type="entry name" value="RNase_T2_prok"/>
</dbReference>
<evidence type="ECO:0000256" key="1">
    <source>
        <dbReference type="ARBA" id="ARBA00007469"/>
    </source>
</evidence>
<evidence type="ECO:0000256" key="2">
    <source>
        <dbReference type="RuleBase" id="RU004328"/>
    </source>
</evidence>
<dbReference type="OrthoDB" id="4720638at2"/>
<gene>
    <name evidence="4" type="ORF">SAMN05660710_02778</name>
</gene>
<dbReference type="CDD" id="cd01062">
    <property type="entry name" value="RNase_T2_prok"/>
    <property type="match status" value="1"/>
</dbReference>
<protein>
    <submittedName>
        <fullName evidence="4">Ribonuclease T2</fullName>
    </submittedName>
</protein>
<evidence type="ECO:0000313" key="5">
    <source>
        <dbReference type="Proteomes" id="UP000199502"/>
    </source>
</evidence>
<dbReference type="InterPro" id="IPR001568">
    <property type="entry name" value="RNase_T2-like"/>
</dbReference>
<dbReference type="InterPro" id="IPR033130">
    <property type="entry name" value="RNase_T2_His_AS_2"/>
</dbReference>
<evidence type="ECO:0000256" key="3">
    <source>
        <dbReference type="SAM" id="SignalP"/>
    </source>
</evidence>
<feature type="chain" id="PRO_5011528463" evidence="3">
    <location>
        <begin position="18"/>
        <end position="211"/>
    </location>
</feature>
<dbReference type="RefSeq" id="WP_090745723.1">
    <property type="nucleotide sequence ID" value="NZ_FMVT01000009.1"/>
</dbReference>
<dbReference type="Proteomes" id="UP000199502">
    <property type="component" value="Unassembled WGS sequence"/>
</dbReference>
<dbReference type="InterPro" id="IPR018188">
    <property type="entry name" value="RNase_T2_His_AS_1"/>
</dbReference>
<dbReference type="Gene3D" id="3.90.730.10">
    <property type="entry name" value="Ribonuclease T2-like"/>
    <property type="match status" value="1"/>
</dbReference>
<reference evidence="4 5" key="1">
    <citation type="submission" date="2016-10" db="EMBL/GenBank/DDBJ databases">
        <authorList>
            <person name="de Groot N.N."/>
        </authorList>
    </citation>
    <scope>NUCLEOTIDE SEQUENCE [LARGE SCALE GENOMIC DNA]</scope>
    <source>
        <strain evidence="4 5">CGMCC 1.8925</strain>
    </source>
</reference>
<evidence type="ECO:0000313" key="4">
    <source>
        <dbReference type="EMBL" id="SCY78658.1"/>
    </source>
</evidence>
<dbReference type="GO" id="GO:0006401">
    <property type="term" value="P:RNA catabolic process"/>
    <property type="evidence" value="ECO:0007669"/>
    <property type="project" value="TreeGrafter"/>
</dbReference>
<dbReference type="GO" id="GO:0033897">
    <property type="term" value="F:ribonuclease T2 activity"/>
    <property type="evidence" value="ECO:0007669"/>
    <property type="project" value="InterPro"/>
</dbReference>
<dbReference type="EMBL" id="FMVT01000009">
    <property type="protein sequence ID" value="SCY78658.1"/>
    <property type="molecule type" value="Genomic_DNA"/>
</dbReference>